<evidence type="ECO:0000313" key="2">
    <source>
        <dbReference type="RefSeq" id="XP_073940565.1"/>
    </source>
</evidence>
<keyword evidence="2" id="KW-0804">Transcription</keyword>
<accession>A0AC58NFW8</accession>
<reference evidence="2" key="1">
    <citation type="submission" date="2025-08" db="UniProtKB">
        <authorList>
            <consortium name="RefSeq"/>
        </authorList>
    </citation>
    <scope>IDENTIFICATION</scope>
</reference>
<gene>
    <name evidence="2" type="primary">Polr2f</name>
</gene>
<organism evidence="1 2">
    <name type="scientific">Castor canadensis</name>
    <name type="common">American beaver</name>
    <dbReference type="NCBI Taxonomy" id="51338"/>
    <lineage>
        <taxon>Eukaryota</taxon>
        <taxon>Metazoa</taxon>
        <taxon>Chordata</taxon>
        <taxon>Craniata</taxon>
        <taxon>Vertebrata</taxon>
        <taxon>Euteleostomi</taxon>
        <taxon>Mammalia</taxon>
        <taxon>Eutheria</taxon>
        <taxon>Euarchontoglires</taxon>
        <taxon>Glires</taxon>
        <taxon>Rodentia</taxon>
        <taxon>Castorimorpha</taxon>
        <taxon>Castoridae</taxon>
        <taxon>Castor</taxon>
    </lineage>
</organism>
<keyword evidence="2" id="KW-0240">DNA-directed RNA polymerase</keyword>
<evidence type="ECO:0000313" key="1">
    <source>
        <dbReference type="Proteomes" id="UP001732720"/>
    </source>
</evidence>
<name>A0AC58NFW8_CASCN</name>
<protein>
    <submittedName>
        <fullName evidence="2">DNA-directed RNA polymerases I, II, and III subunit RPABC2 isoform X2</fullName>
    </submittedName>
</protein>
<dbReference type="Proteomes" id="UP001732720">
    <property type="component" value="Chromosome 8"/>
</dbReference>
<keyword evidence="1" id="KW-1185">Reference proteome</keyword>
<proteinExistence type="predicted"/>
<sequence>MSDNEDNFDGDDFDDVEEDEGLDDLENAEEEGQENVEILPSGERPQANQKRITTPYMTKYERARVLGTRALQIAMCAPVMVELEGETDPLLIAMKELNARPASELPGEEPPWMDRGTEGRASSQPCPGCLAAVSNARCYPLAARLPGISLPALLFLRRSLEPCEVSPTRAKISRERGQSWGSGPQSWRLDLQVTLIPHLQNWDWAGISMSLPALTEESQAFPRASFFSRTASFHQYFPGSDSPGAGSKGLFVGIGADTQGEGGTSASCRK</sequence>
<dbReference type="RefSeq" id="XP_073940565.1">
    <property type="nucleotide sequence ID" value="XM_074084464.1"/>
</dbReference>